<protein>
    <recommendedName>
        <fullName evidence="7">C2H2-type domain-containing protein</fullName>
    </recommendedName>
</protein>
<keyword evidence="6" id="KW-0812">Transmembrane</keyword>
<dbReference type="InterPro" id="IPR036236">
    <property type="entry name" value="Znf_C2H2_sf"/>
</dbReference>
<feature type="domain" description="C2H2-type" evidence="7">
    <location>
        <begin position="221"/>
        <end position="244"/>
    </location>
</feature>
<evidence type="ECO:0000313" key="8">
    <source>
        <dbReference type="EMBL" id="ETO30463.1"/>
    </source>
</evidence>
<gene>
    <name evidence="8" type="ORF">RFI_06656</name>
</gene>
<accession>X6NX52</accession>
<dbReference type="Pfam" id="PF00096">
    <property type="entry name" value="zf-C2H2"/>
    <property type="match status" value="2"/>
</dbReference>
<reference evidence="8 9" key="1">
    <citation type="journal article" date="2013" name="Curr. Biol.">
        <title>The Genome of the Foraminiferan Reticulomyxa filosa.</title>
        <authorList>
            <person name="Glockner G."/>
            <person name="Hulsmann N."/>
            <person name="Schleicher M."/>
            <person name="Noegel A.A."/>
            <person name="Eichinger L."/>
            <person name="Gallinger C."/>
            <person name="Pawlowski J."/>
            <person name="Sierra R."/>
            <person name="Euteneuer U."/>
            <person name="Pillet L."/>
            <person name="Moustafa A."/>
            <person name="Platzer M."/>
            <person name="Groth M."/>
            <person name="Szafranski K."/>
            <person name="Schliwa M."/>
        </authorList>
    </citation>
    <scope>NUCLEOTIDE SEQUENCE [LARGE SCALE GENOMIC DNA]</scope>
</reference>
<evidence type="ECO:0000256" key="5">
    <source>
        <dbReference type="PROSITE-ProRule" id="PRU00042"/>
    </source>
</evidence>
<sequence>MSLQVSNIILHLNAPHVTLSFIKAHVVLNRTKVPVLKKCRHCLLLFLSKEERWCHKLNECSHYLKKRNSAKGKYSCNLCDKTFRVRGSVTRHQQRVHKKEFSCLYPGCERKFGSRSDMMNHYPIHLKLSSVTVSERIALSFKKECEICHGLFVDSSALRKHIDTCHFGVKQFVCVCCSKKFARSINSKKKKQFPFILFDRKESLIMHYKTHVVDTHARKIFFCELCDSKFANKCNLRRHLKTLHQNTLRFLFLFCFGLLSAIYFNGFKKRFFTKQLKNVTSFTNNDTQITCCRCIKPSHMLINFHSKN</sequence>
<dbReference type="OrthoDB" id="654211at2759"/>
<proteinExistence type="predicted"/>
<keyword evidence="1" id="KW-0479">Metal-binding</keyword>
<evidence type="ECO:0000256" key="3">
    <source>
        <dbReference type="ARBA" id="ARBA00022771"/>
    </source>
</evidence>
<comment type="caution">
    <text evidence="8">The sequence shown here is derived from an EMBL/GenBank/DDBJ whole genome shotgun (WGS) entry which is preliminary data.</text>
</comment>
<evidence type="ECO:0000256" key="6">
    <source>
        <dbReference type="SAM" id="Phobius"/>
    </source>
</evidence>
<dbReference type="InterPro" id="IPR013087">
    <property type="entry name" value="Znf_C2H2_type"/>
</dbReference>
<evidence type="ECO:0000256" key="2">
    <source>
        <dbReference type="ARBA" id="ARBA00022737"/>
    </source>
</evidence>
<keyword evidence="6" id="KW-0472">Membrane</keyword>
<evidence type="ECO:0000256" key="4">
    <source>
        <dbReference type="ARBA" id="ARBA00022833"/>
    </source>
</evidence>
<keyword evidence="9" id="KW-1185">Reference proteome</keyword>
<feature type="domain" description="C2H2-type" evidence="7">
    <location>
        <begin position="101"/>
        <end position="125"/>
    </location>
</feature>
<feature type="domain" description="C2H2-type" evidence="7">
    <location>
        <begin position="143"/>
        <end position="171"/>
    </location>
</feature>
<keyword evidence="6" id="KW-1133">Transmembrane helix</keyword>
<dbReference type="PROSITE" id="PS00028">
    <property type="entry name" value="ZINC_FINGER_C2H2_1"/>
    <property type="match status" value="4"/>
</dbReference>
<dbReference type="PANTHER" id="PTHR24379">
    <property type="entry name" value="KRAB AND ZINC FINGER DOMAIN-CONTAINING"/>
    <property type="match status" value="1"/>
</dbReference>
<dbReference type="Gene3D" id="3.30.160.60">
    <property type="entry name" value="Classic Zinc Finger"/>
    <property type="match status" value="3"/>
</dbReference>
<keyword evidence="2" id="KW-0677">Repeat</keyword>
<dbReference type="AlphaFoldDB" id="X6NX52"/>
<dbReference type="PANTHER" id="PTHR24379:SF121">
    <property type="entry name" value="C2H2-TYPE DOMAIN-CONTAINING PROTEIN"/>
    <property type="match status" value="1"/>
</dbReference>
<organism evidence="8 9">
    <name type="scientific">Reticulomyxa filosa</name>
    <dbReference type="NCBI Taxonomy" id="46433"/>
    <lineage>
        <taxon>Eukaryota</taxon>
        <taxon>Sar</taxon>
        <taxon>Rhizaria</taxon>
        <taxon>Retaria</taxon>
        <taxon>Foraminifera</taxon>
        <taxon>Monothalamids</taxon>
        <taxon>Reticulomyxidae</taxon>
        <taxon>Reticulomyxa</taxon>
    </lineage>
</organism>
<evidence type="ECO:0000259" key="7">
    <source>
        <dbReference type="PROSITE" id="PS50157"/>
    </source>
</evidence>
<dbReference type="GO" id="GO:0008270">
    <property type="term" value="F:zinc ion binding"/>
    <property type="evidence" value="ECO:0007669"/>
    <property type="project" value="UniProtKB-KW"/>
</dbReference>
<keyword evidence="4" id="KW-0862">Zinc</keyword>
<feature type="domain" description="C2H2-type" evidence="7">
    <location>
        <begin position="74"/>
        <end position="102"/>
    </location>
</feature>
<name>X6NX52_RETFI</name>
<feature type="transmembrane region" description="Helical" evidence="6">
    <location>
        <begin position="248"/>
        <end position="267"/>
    </location>
</feature>
<dbReference type="SUPFAM" id="SSF57667">
    <property type="entry name" value="beta-beta-alpha zinc fingers"/>
    <property type="match status" value="2"/>
</dbReference>
<keyword evidence="3 5" id="KW-0863">Zinc-finger</keyword>
<dbReference type="Proteomes" id="UP000023152">
    <property type="component" value="Unassembled WGS sequence"/>
</dbReference>
<dbReference type="PROSITE" id="PS50157">
    <property type="entry name" value="ZINC_FINGER_C2H2_2"/>
    <property type="match status" value="4"/>
</dbReference>
<evidence type="ECO:0000313" key="9">
    <source>
        <dbReference type="Proteomes" id="UP000023152"/>
    </source>
</evidence>
<dbReference type="SMART" id="SM00355">
    <property type="entry name" value="ZnF_C2H2"/>
    <property type="match status" value="4"/>
</dbReference>
<dbReference type="EMBL" id="ASPP01005457">
    <property type="protein sequence ID" value="ETO30463.1"/>
    <property type="molecule type" value="Genomic_DNA"/>
</dbReference>
<evidence type="ECO:0000256" key="1">
    <source>
        <dbReference type="ARBA" id="ARBA00022723"/>
    </source>
</evidence>